<dbReference type="Proteomes" id="UP000703038">
    <property type="component" value="Unassembled WGS sequence"/>
</dbReference>
<dbReference type="EMBL" id="JAFBBK010000001">
    <property type="protein sequence ID" value="MBM7415926.1"/>
    <property type="molecule type" value="Genomic_DNA"/>
</dbReference>
<protein>
    <submittedName>
        <fullName evidence="2">Uncharacterized protein</fullName>
    </submittedName>
</protein>
<evidence type="ECO:0000313" key="2">
    <source>
        <dbReference type="EMBL" id="MBM7415926.1"/>
    </source>
</evidence>
<proteinExistence type="predicted"/>
<reference evidence="2 3" key="1">
    <citation type="submission" date="2021-01" db="EMBL/GenBank/DDBJ databases">
        <title>Genomics of switchgrass bacterial isolates.</title>
        <authorList>
            <person name="Shade A."/>
        </authorList>
    </citation>
    <scope>NUCLEOTIDE SEQUENCE [LARGE SCALE GENOMIC DNA]</scope>
    <source>
        <strain evidence="2 3">PvP111</strain>
    </source>
</reference>
<gene>
    <name evidence="2" type="ORF">JOE42_002659</name>
</gene>
<keyword evidence="3" id="KW-1185">Reference proteome</keyword>
<evidence type="ECO:0000313" key="3">
    <source>
        <dbReference type="Proteomes" id="UP000703038"/>
    </source>
</evidence>
<dbReference type="RefSeq" id="WP_204868867.1">
    <property type="nucleotide sequence ID" value="NZ_JAFBBK010000001.1"/>
</dbReference>
<organism evidence="2 3">
    <name type="scientific">Rhodococcoides corynebacterioides</name>
    <dbReference type="NCBI Taxonomy" id="53972"/>
    <lineage>
        <taxon>Bacteria</taxon>
        <taxon>Bacillati</taxon>
        <taxon>Actinomycetota</taxon>
        <taxon>Actinomycetes</taxon>
        <taxon>Mycobacteriales</taxon>
        <taxon>Nocardiaceae</taxon>
        <taxon>Rhodococcoides</taxon>
    </lineage>
</organism>
<accession>A0ABS2KVT8</accession>
<feature type="region of interest" description="Disordered" evidence="1">
    <location>
        <begin position="1"/>
        <end position="31"/>
    </location>
</feature>
<name>A0ABS2KVT8_9NOCA</name>
<evidence type="ECO:0000256" key="1">
    <source>
        <dbReference type="SAM" id="MobiDB-lite"/>
    </source>
</evidence>
<feature type="compositionally biased region" description="Basic residues" evidence="1">
    <location>
        <begin position="10"/>
        <end position="24"/>
    </location>
</feature>
<sequence>MGSNRPSNRGQKRAAKTAARRRRQTSGPTASTTERVLARFVTWMAAQEGAGDVEPTRRVVESLLGELTRVHEGFTPTAWTPDDAHLVLDAAESVLAQNTEASEDAALHLVFSALSYLTFLDDEDIWSGSDADYEHCMEDLTDFVDGVPDTLTPEDITLPEVTADAESAALAELAIVRDVDALLAWSSTGRPIDAKEVAAALGLTVPASTFQMPADVPELAHAWTTAVSSGVVEISDAGAAPGPLAANVRAREADALRTVVAAHVTAQLSADDEIDVSASVADSFVAQAVLAAMTPDPPEGNLDENYDDLEGEDKRTAELVTAKLRAFIDQGLLVGGEVLLVPPELRHAVLDGVGRADIFGTVAAETSAED</sequence>
<comment type="caution">
    <text evidence="2">The sequence shown here is derived from an EMBL/GenBank/DDBJ whole genome shotgun (WGS) entry which is preliminary data.</text>
</comment>